<gene>
    <name evidence="2" type="ORF">Maq22A_1p31370</name>
</gene>
<name>A0A0C6FSX2_9HYPH</name>
<accession>A0A0C6FSX2</accession>
<protein>
    <submittedName>
        <fullName evidence="2">Uncharacterized protein</fullName>
    </submittedName>
</protein>
<dbReference type="EMBL" id="AP014705">
    <property type="protein sequence ID" value="BAQ48609.1"/>
    <property type="molecule type" value="Genomic_DNA"/>
</dbReference>
<dbReference type="PATRIC" id="fig|270351.10.peg.5587"/>
<sequence>MLAFTISRRPATWRREDVGAPRPDESRAVSRPMRQGSQSRRATARTRTAARPERRLAGGALNDIVDGV</sequence>
<evidence type="ECO:0000313" key="3">
    <source>
        <dbReference type="Proteomes" id="UP000061432"/>
    </source>
</evidence>
<evidence type="ECO:0000256" key="1">
    <source>
        <dbReference type="SAM" id="MobiDB-lite"/>
    </source>
</evidence>
<dbReference type="AlphaFoldDB" id="A0A0C6FSX2"/>
<reference evidence="2 3" key="1">
    <citation type="journal article" date="2015" name="Genome Announc.">
        <title>Complete Genome Sequence of Methylobacterium aquaticum Strain 22A, Isolated from Racomitrium japonicum Moss.</title>
        <authorList>
            <person name="Tani A."/>
            <person name="Ogura Y."/>
            <person name="Hayashi T."/>
            <person name="Kimbara K."/>
        </authorList>
    </citation>
    <scope>NUCLEOTIDE SEQUENCE [LARGE SCALE GENOMIC DNA]</scope>
    <source>
        <strain evidence="2 3">MA-22A</strain>
        <plasmid evidence="3">Plasmid pMaq22A_1p DNA</plasmid>
    </source>
</reference>
<geneLocation type="plasmid" evidence="3">
    <name>pMaq22A_1p DNA</name>
</geneLocation>
<reference evidence="3" key="2">
    <citation type="submission" date="2015-01" db="EMBL/GenBank/DDBJ databases">
        <title>Complete genome sequence of Methylobacterium aquaticum strain 22A.</title>
        <authorList>
            <person name="Tani A."/>
            <person name="Ogura Y."/>
            <person name="Hayashi T."/>
        </authorList>
    </citation>
    <scope>NUCLEOTIDE SEQUENCE [LARGE SCALE GENOMIC DNA]</scope>
    <source>
        <strain evidence="3">MA-22A</strain>
        <plasmid evidence="3">Plasmid pMaq22A_1p DNA</plasmid>
    </source>
</reference>
<keyword evidence="2" id="KW-0614">Plasmid</keyword>
<proteinExistence type="predicted"/>
<feature type="compositionally biased region" description="Basic and acidic residues" evidence="1">
    <location>
        <begin position="13"/>
        <end position="28"/>
    </location>
</feature>
<evidence type="ECO:0000313" key="2">
    <source>
        <dbReference type="EMBL" id="BAQ48609.1"/>
    </source>
</evidence>
<feature type="region of interest" description="Disordered" evidence="1">
    <location>
        <begin position="1"/>
        <end position="50"/>
    </location>
</feature>
<organism evidence="2 3">
    <name type="scientific">Methylobacterium aquaticum</name>
    <dbReference type="NCBI Taxonomy" id="270351"/>
    <lineage>
        <taxon>Bacteria</taxon>
        <taxon>Pseudomonadati</taxon>
        <taxon>Pseudomonadota</taxon>
        <taxon>Alphaproteobacteria</taxon>
        <taxon>Hyphomicrobiales</taxon>
        <taxon>Methylobacteriaceae</taxon>
        <taxon>Methylobacterium</taxon>
    </lineage>
</organism>
<dbReference type="Proteomes" id="UP000061432">
    <property type="component" value="Plasmid pMaq22A_1p"/>
</dbReference>
<dbReference type="KEGG" id="maqu:Maq22A_1p31370"/>